<keyword evidence="2" id="KW-1185">Reference proteome</keyword>
<evidence type="ECO:0000313" key="2">
    <source>
        <dbReference type="Proteomes" id="UP000826725"/>
    </source>
</evidence>
<dbReference type="InterPro" id="IPR051082">
    <property type="entry name" value="Pentapeptide-BTB/POZ_domain"/>
</dbReference>
<dbReference type="PANTHER" id="PTHR14136:SF17">
    <property type="entry name" value="BTB_POZ DOMAIN-CONTAINING PROTEIN KCTD9"/>
    <property type="match status" value="1"/>
</dbReference>
<evidence type="ECO:0008006" key="3">
    <source>
        <dbReference type="Google" id="ProtNLM"/>
    </source>
</evidence>
<dbReference type="AlphaFoldDB" id="A0A8D5FFZ3"/>
<protein>
    <recommendedName>
        <fullName evidence="3">Pentapeptide repeat-containing protein</fullName>
    </recommendedName>
</protein>
<dbReference type="InterPro" id="IPR001646">
    <property type="entry name" value="5peptide_repeat"/>
</dbReference>
<dbReference type="Proteomes" id="UP000826725">
    <property type="component" value="Chromosome"/>
</dbReference>
<dbReference type="Pfam" id="PF00805">
    <property type="entry name" value="Pentapeptide"/>
    <property type="match status" value="2"/>
</dbReference>
<dbReference type="KEGG" id="dbk:DGMP_13210"/>
<organism evidence="1 2">
    <name type="scientific">Desulfomarina profundi</name>
    <dbReference type="NCBI Taxonomy" id="2772557"/>
    <lineage>
        <taxon>Bacteria</taxon>
        <taxon>Pseudomonadati</taxon>
        <taxon>Thermodesulfobacteriota</taxon>
        <taxon>Desulfobulbia</taxon>
        <taxon>Desulfobulbales</taxon>
        <taxon>Desulfobulbaceae</taxon>
        <taxon>Desulfomarina</taxon>
    </lineage>
</organism>
<sequence length="394" mass="42675">MAGRKTCFSLDLEKDEKKEKRDSFFWLVERKIITVPSRVKGGVKMRLGLCVLLSAVISTVVFSGKISSGAESVTSHENLQKLIKTNSCKGCDLSGVNLNRIDLSHADLEGANLEQAKLYLTDLSSANLRNANLKGVVFGGTDLGGADLRGADLRGAVLDGAYLGGAFLDGMMVTTQLSGNSDLTGIEQEVYIEDPGKPKKKPVKNEVVVGKRRVFREPPPVLKKTEITKLEETYPKPPKIKKAHMPGKINLGIKIENTVRENNNSQNEEYLGQTGEKKENIILSKEKMKVLQKFLDTGRCYGCNLSGIDFSGKDLEDSDLEKADLTGCSFAGADLEGANLKGAVLIRANLRKADLRDADMYKADLTGANLTGTRMEGALLDGAVLPDSIGILNP</sequence>
<dbReference type="EMBL" id="AP024086">
    <property type="protein sequence ID" value="BCL60628.1"/>
    <property type="molecule type" value="Genomic_DNA"/>
</dbReference>
<name>A0A8D5FFZ3_9BACT</name>
<gene>
    <name evidence="1" type="ORF">DGMP_13210</name>
</gene>
<reference evidence="1" key="1">
    <citation type="submission" date="2020-09" db="EMBL/GenBank/DDBJ databases">
        <title>Desulfogranum mesoprofundum gen. nov., sp. nov., a novel mesophilic, sulfate-reducing chemolithoautotroph isolated from a deep-sea hydrothermal vent chimney in the Suiyo Seamount.</title>
        <authorList>
            <person name="Hashimoto Y."/>
            <person name="Nakagawa S."/>
        </authorList>
    </citation>
    <scope>NUCLEOTIDE SEQUENCE</scope>
    <source>
        <strain evidence="1">KT2</strain>
    </source>
</reference>
<accession>A0A8D5FFZ3</accession>
<dbReference type="PANTHER" id="PTHR14136">
    <property type="entry name" value="BTB_POZ DOMAIN-CONTAINING PROTEIN KCTD9"/>
    <property type="match status" value="1"/>
</dbReference>
<proteinExistence type="predicted"/>
<evidence type="ECO:0000313" key="1">
    <source>
        <dbReference type="EMBL" id="BCL60628.1"/>
    </source>
</evidence>